<dbReference type="HOGENOM" id="CLU_842508_0_0_1"/>
<protein>
    <submittedName>
        <fullName evidence="4">Splicing factor RNPS1, SR protein superfamily</fullName>
    </submittedName>
</protein>
<dbReference type="PROSITE" id="PS50102">
    <property type="entry name" value="RRM"/>
    <property type="match status" value="1"/>
</dbReference>
<evidence type="ECO:0000259" key="3">
    <source>
        <dbReference type="PROSITE" id="PS50102"/>
    </source>
</evidence>
<organism evidence="4 5">
    <name type="scientific">Trachipleistophora hominis</name>
    <name type="common">Microsporidian parasite</name>
    <dbReference type="NCBI Taxonomy" id="72359"/>
    <lineage>
        <taxon>Eukaryota</taxon>
        <taxon>Fungi</taxon>
        <taxon>Fungi incertae sedis</taxon>
        <taxon>Microsporidia</taxon>
        <taxon>Pleistophoridae</taxon>
        <taxon>Trachipleistophora</taxon>
    </lineage>
</organism>
<dbReference type="InParanoid" id="L7JVZ7"/>
<dbReference type="InterPro" id="IPR035979">
    <property type="entry name" value="RBD_domain_sf"/>
</dbReference>
<proteinExistence type="predicted"/>
<evidence type="ECO:0000256" key="1">
    <source>
        <dbReference type="PROSITE-ProRule" id="PRU00176"/>
    </source>
</evidence>
<dbReference type="SMART" id="SM00360">
    <property type="entry name" value="RRM"/>
    <property type="match status" value="1"/>
</dbReference>
<feature type="non-terminal residue" evidence="4">
    <location>
        <position position="1"/>
    </location>
</feature>
<keyword evidence="5" id="KW-1185">Reference proteome</keyword>
<dbReference type="Proteomes" id="UP000011185">
    <property type="component" value="Unassembled WGS sequence"/>
</dbReference>
<dbReference type="STRING" id="72359.L7JVZ7"/>
<dbReference type="SUPFAM" id="SSF54928">
    <property type="entry name" value="RNA-binding domain, RBD"/>
    <property type="match status" value="1"/>
</dbReference>
<feature type="compositionally biased region" description="Basic and acidic residues" evidence="2">
    <location>
        <begin position="181"/>
        <end position="196"/>
    </location>
</feature>
<dbReference type="Gene3D" id="3.30.70.330">
    <property type="match status" value="1"/>
</dbReference>
<dbReference type="AlphaFoldDB" id="L7JVZ7"/>
<feature type="domain" description="RRM" evidence="3">
    <location>
        <begin position="262"/>
        <end position="341"/>
    </location>
</feature>
<dbReference type="Pfam" id="PF00076">
    <property type="entry name" value="RRM_1"/>
    <property type="match status" value="1"/>
</dbReference>
<evidence type="ECO:0000256" key="2">
    <source>
        <dbReference type="SAM" id="MobiDB-lite"/>
    </source>
</evidence>
<dbReference type="GO" id="GO:0003723">
    <property type="term" value="F:RNA binding"/>
    <property type="evidence" value="ECO:0007669"/>
    <property type="project" value="UniProtKB-UniRule"/>
</dbReference>
<keyword evidence="1" id="KW-0694">RNA-binding</keyword>
<dbReference type="CDD" id="cd00590">
    <property type="entry name" value="RRM_SF"/>
    <property type="match status" value="1"/>
</dbReference>
<evidence type="ECO:0000313" key="5">
    <source>
        <dbReference type="Proteomes" id="UP000011185"/>
    </source>
</evidence>
<feature type="compositionally biased region" description="Polar residues" evidence="2">
    <location>
        <begin position="197"/>
        <end position="226"/>
    </location>
</feature>
<name>L7JVZ7_TRAHO</name>
<sequence length="344" mass="39150">VLLMWMCYYPHMKIKVEIDDENKRMRKEGKDVHEVDVVREGVIDEGNDGKGENESMKNVINEENIVEKKNDSEKECNEGTGFDEERNYSEKECDEEKKNINDNEMENISRETMDMTGSNELNGKNEICKNRMDGVKNDGVIGEETEGIIEEEGVDDGLSVKSETKEREIMREGEQNDEDLLIQRENDGDKEKKVNNDEVNSAKGGNNVNINDSKESNTVSNAQQGMQSAAGKINDMKEDNDLERLQRMQDQFLQKDEPVTANSVIVRNLDHTITKQVLIKHLHACGTIKSVEIPQARKSGQPTKNYAFVEFMNRSGVNIAMSLNNKLVINGRRLSISRKKVFNK</sequence>
<dbReference type="InterPro" id="IPR000504">
    <property type="entry name" value="RRM_dom"/>
</dbReference>
<feature type="region of interest" description="Disordered" evidence="2">
    <location>
        <begin position="155"/>
        <end position="226"/>
    </location>
</feature>
<reference evidence="4 5" key="1">
    <citation type="journal article" date="2012" name="PLoS Pathog.">
        <title>The genome of the obligate intracellular parasite Trachipleistophora hominis: new insights into microsporidian genome dynamics and reductive evolution.</title>
        <authorList>
            <person name="Heinz E."/>
            <person name="Williams T.A."/>
            <person name="Nakjang S."/>
            <person name="Noel C.J."/>
            <person name="Swan D.C."/>
            <person name="Goldberg A.V."/>
            <person name="Harris S.R."/>
            <person name="Weinmaier T."/>
            <person name="Markert S."/>
            <person name="Becher D."/>
            <person name="Bernhardt J."/>
            <person name="Dagan T."/>
            <person name="Hacker C."/>
            <person name="Lucocq J.M."/>
            <person name="Schweder T."/>
            <person name="Rattei T."/>
            <person name="Hall N."/>
            <person name="Hirt R.P."/>
            <person name="Embley T.M."/>
        </authorList>
    </citation>
    <scope>NUCLEOTIDE SEQUENCE [LARGE SCALE GENOMIC DNA]</scope>
</reference>
<feature type="region of interest" description="Disordered" evidence="2">
    <location>
        <begin position="70"/>
        <end position="96"/>
    </location>
</feature>
<dbReference type="EMBL" id="JH993952">
    <property type="protein sequence ID" value="ELQ75490.1"/>
    <property type="molecule type" value="Genomic_DNA"/>
</dbReference>
<gene>
    <name evidence="4" type="ORF">THOM_1529</name>
</gene>
<evidence type="ECO:0000313" key="4">
    <source>
        <dbReference type="EMBL" id="ELQ75490.1"/>
    </source>
</evidence>
<dbReference type="InterPro" id="IPR012677">
    <property type="entry name" value="Nucleotide-bd_a/b_plait_sf"/>
</dbReference>
<dbReference type="VEuPathDB" id="MicrosporidiaDB:THOM_1529"/>
<accession>L7JVZ7</accession>
<dbReference type="OrthoDB" id="4726at2759"/>
<feature type="compositionally biased region" description="Basic and acidic residues" evidence="2">
    <location>
        <begin position="162"/>
        <end position="174"/>
    </location>
</feature>